<organism evidence="6 7">
    <name type="scientific">Rubrivivax gelatinosus</name>
    <name type="common">Rhodocyclus gelatinosus</name>
    <name type="synonym">Rhodopseudomonas gelatinosa</name>
    <dbReference type="NCBI Taxonomy" id="28068"/>
    <lineage>
        <taxon>Bacteria</taxon>
        <taxon>Pseudomonadati</taxon>
        <taxon>Pseudomonadota</taxon>
        <taxon>Betaproteobacteria</taxon>
        <taxon>Burkholderiales</taxon>
        <taxon>Sphaerotilaceae</taxon>
        <taxon>Rubrivivax</taxon>
    </lineage>
</organism>
<evidence type="ECO:0000259" key="5">
    <source>
        <dbReference type="Pfam" id="PF01575"/>
    </source>
</evidence>
<name>A0ABS1DWY6_RUBGE</name>
<dbReference type="SUPFAM" id="SSF54637">
    <property type="entry name" value="Thioesterase/thiol ester dehydrase-isomerase"/>
    <property type="match status" value="1"/>
</dbReference>
<feature type="domain" description="MaoC-like" evidence="5">
    <location>
        <begin position="40"/>
        <end position="133"/>
    </location>
</feature>
<evidence type="ECO:0000256" key="1">
    <source>
        <dbReference type="ARBA" id="ARBA00022679"/>
    </source>
</evidence>
<evidence type="ECO:0000256" key="2">
    <source>
        <dbReference type="ARBA" id="ARBA00023315"/>
    </source>
</evidence>
<keyword evidence="7" id="KW-1185">Reference proteome</keyword>
<reference evidence="6" key="2">
    <citation type="journal article" date="2020" name="Microorganisms">
        <title>Osmotic Adaptation and Compatible Solute Biosynthesis of Phototrophic Bacteria as Revealed from Genome Analyses.</title>
        <authorList>
            <person name="Imhoff J.F."/>
            <person name="Rahn T."/>
            <person name="Kunzel S."/>
            <person name="Keller A."/>
            <person name="Neulinger S.C."/>
        </authorList>
    </citation>
    <scope>NUCLEOTIDE SEQUENCE</scope>
    <source>
        <strain evidence="6">IM 151</strain>
    </source>
</reference>
<keyword evidence="1" id="KW-0808">Transferase</keyword>
<dbReference type="Gene3D" id="3.10.129.10">
    <property type="entry name" value="Hotdog Thioesterase"/>
    <property type="match status" value="1"/>
</dbReference>
<dbReference type="Proteomes" id="UP001041814">
    <property type="component" value="Unassembled WGS sequence"/>
</dbReference>
<dbReference type="EMBL" id="NRRU01000062">
    <property type="protein sequence ID" value="MBK1714281.1"/>
    <property type="molecule type" value="Genomic_DNA"/>
</dbReference>
<dbReference type="InterPro" id="IPR002539">
    <property type="entry name" value="MaoC-like_dom"/>
</dbReference>
<dbReference type="Gene3D" id="3.40.718.10">
    <property type="entry name" value="Isopropylmalate Dehydrogenase"/>
    <property type="match status" value="1"/>
</dbReference>
<evidence type="ECO:0000313" key="7">
    <source>
        <dbReference type="Proteomes" id="UP001041814"/>
    </source>
</evidence>
<dbReference type="PANTHER" id="PTHR43356">
    <property type="entry name" value="PHOSPHATE ACETYLTRANSFERASE"/>
    <property type="match status" value="1"/>
</dbReference>
<dbReference type="NCBIfam" id="NF008852">
    <property type="entry name" value="PRK11890.1"/>
    <property type="match status" value="1"/>
</dbReference>
<dbReference type="InterPro" id="IPR002505">
    <property type="entry name" value="PTA_PTB"/>
</dbReference>
<dbReference type="NCBIfam" id="NF006045">
    <property type="entry name" value="PRK08190.1"/>
    <property type="match status" value="1"/>
</dbReference>
<accession>A0ABS1DWY6</accession>
<dbReference type="CDD" id="cd03449">
    <property type="entry name" value="R_hydratase"/>
    <property type="match status" value="1"/>
</dbReference>
<proteinExistence type="predicted"/>
<gene>
    <name evidence="6" type="ORF">CKO43_16030</name>
</gene>
<dbReference type="InterPro" id="IPR029069">
    <property type="entry name" value="HotDog_dom_sf"/>
</dbReference>
<protein>
    <submittedName>
        <fullName evidence="6">Enoyl-CoA hydratase</fullName>
    </submittedName>
</protein>
<evidence type="ECO:0000256" key="3">
    <source>
        <dbReference type="SAM" id="MobiDB-lite"/>
    </source>
</evidence>
<dbReference type="SUPFAM" id="SSF53659">
    <property type="entry name" value="Isocitrate/Isopropylmalate dehydrogenase-like"/>
    <property type="match status" value="1"/>
</dbReference>
<dbReference type="RefSeq" id="WP_200227958.1">
    <property type="nucleotide sequence ID" value="NZ_NRRT01000014.1"/>
</dbReference>
<evidence type="ECO:0000259" key="4">
    <source>
        <dbReference type="Pfam" id="PF01515"/>
    </source>
</evidence>
<keyword evidence="2" id="KW-0012">Acyltransferase</keyword>
<comment type="caution">
    <text evidence="6">The sequence shown here is derived from an EMBL/GenBank/DDBJ whole genome shotgun (WGS) entry which is preliminary data.</text>
</comment>
<dbReference type="Pfam" id="PF01575">
    <property type="entry name" value="MaoC_dehydratas"/>
    <property type="match status" value="1"/>
</dbReference>
<reference evidence="6" key="1">
    <citation type="submission" date="2017-08" db="EMBL/GenBank/DDBJ databases">
        <authorList>
            <person name="Imhoff J.F."/>
            <person name="Rahn T."/>
            <person name="Kuenzel S."/>
            <person name="Neulinger S.C."/>
        </authorList>
    </citation>
    <scope>NUCLEOTIDE SEQUENCE</scope>
    <source>
        <strain evidence="6">IM 151</strain>
    </source>
</reference>
<feature type="region of interest" description="Disordered" evidence="3">
    <location>
        <begin position="1"/>
        <end position="24"/>
    </location>
</feature>
<sequence length="486" mass="50615">MIAEKPVVEGAAKRPEAKADGSAPTVSNVPFDEIQVGLTASVTHRVTMADIELFAAVSHNHNPLMLDAAFADAGPYRRVIAHGMWSASLLSGVLGSQLPGYGTVYRGQNLQFLHHVGLGDTITASVTVVEKNADTGSVVLRCLCENQDGVAIVRGTAEVLAPRRKTTLPVAELPQVQLVHHHQHDALLRRCQGLEPVVTAIVYPCSEAALRGAVEGAQAGLITPVLVGPAALMRELAAGCGLSIEPFRIVDALRPAEAAEAAARLARDGEVGALMKGSLHTDELMSAVVRRDSGLRTAARISHVFAMNVPTYPRLLLITDAAVNISPSLEEKVHIVQNAIDLARLLGVSRPKVAILSAVETINPRIPSTLEAAVLCKMADRGQISGGVLDGPLALDIAISSEAAQTKGITSPVAGAADILLVPDLVTGNTLAKQLAFLANAEAAGIVLGAKVPVILTSRADSLRSRLASCAIASLMTAARRATTGA</sequence>
<evidence type="ECO:0000313" key="6">
    <source>
        <dbReference type="EMBL" id="MBK1714281.1"/>
    </source>
</evidence>
<dbReference type="Pfam" id="PF01515">
    <property type="entry name" value="PTA_PTB"/>
    <property type="match status" value="1"/>
</dbReference>
<dbReference type="PANTHER" id="PTHR43356:SF2">
    <property type="entry name" value="PHOSPHATE ACETYLTRANSFERASE"/>
    <property type="match status" value="1"/>
</dbReference>
<dbReference type="InterPro" id="IPR050500">
    <property type="entry name" value="Phos_Acetyltrans/Butyryltrans"/>
</dbReference>
<feature type="domain" description="Phosphate acetyl/butaryl transferase" evidence="4">
    <location>
        <begin position="259"/>
        <end position="473"/>
    </location>
</feature>